<dbReference type="InterPro" id="IPR013149">
    <property type="entry name" value="ADH-like_C"/>
</dbReference>
<accession>A0A087LXR5</accession>
<dbReference type="Gene3D" id="3.90.180.10">
    <property type="entry name" value="Medium-chain alcohol dehydrogenases, catalytic domain"/>
    <property type="match status" value="1"/>
</dbReference>
<keyword evidence="3" id="KW-0479">Metal-binding</keyword>
<dbReference type="InterPro" id="IPR000683">
    <property type="entry name" value="Gfo/Idh/MocA-like_OxRdtase_N"/>
</dbReference>
<dbReference type="Pfam" id="PF22725">
    <property type="entry name" value="GFO_IDH_MocA_C3"/>
    <property type="match status" value="1"/>
</dbReference>
<dbReference type="STRING" id="46914.JP75_20905"/>
<dbReference type="InterPro" id="IPR055170">
    <property type="entry name" value="GFO_IDH_MocA-like_dom"/>
</dbReference>
<dbReference type="EMBL" id="JQGC01000026">
    <property type="protein sequence ID" value="KFL29418.1"/>
    <property type="molecule type" value="Genomic_DNA"/>
</dbReference>
<evidence type="ECO:0000256" key="2">
    <source>
        <dbReference type="ARBA" id="ARBA00008072"/>
    </source>
</evidence>
<dbReference type="GO" id="GO:0046872">
    <property type="term" value="F:metal ion binding"/>
    <property type="evidence" value="ECO:0007669"/>
    <property type="project" value="UniProtKB-KW"/>
</dbReference>
<dbReference type="Gene3D" id="3.30.360.10">
    <property type="entry name" value="Dihydrodipicolinate Reductase, domain 2"/>
    <property type="match status" value="1"/>
</dbReference>
<keyword evidence="8" id="KW-1185">Reference proteome</keyword>
<dbReference type="PANTHER" id="PTHR43350">
    <property type="entry name" value="NAD-DEPENDENT ALCOHOL DEHYDROGENASE"/>
    <property type="match status" value="1"/>
</dbReference>
<keyword evidence="5" id="KW-0560">Oxidoreductase</keyword>
<proteinExistence type="inferred from homology"/>
<dbReference type="Pfam" id="PF01408">
    <property type="entry name" value="GFO_IDH_MocA"/>
    <property type="match status" value="1"/>
</dbReference>
<evidence type="ECO:0000256" key="5">
    <source>
        <dbReference type="ARBA" id="ARBA00023002"/>
    </source>
</evidence>
<sequence>MKQLLVRSGKVFVQDVPAPTVGPRNVLVRVERSCVSVGTEMAGIKMSALPLYRRAIKQPHHVKKAIQMMRDQGVARVYRQIKGRLDAGLPTGYSASGVVVEIGSEVDGISVGDRVACAGAGIANHAELIDVPVNLTVPVPDDLSMDAAATVTLGAIAMQGVRRTNPTLGETVVVVGLGILGQITAQLLAAHGCRVIGTDVDGERLEVARQNGLDIGLNAGDGDFVQRVTKLTDGYGADAVVITAASPSSEILAQAFQACRRKARVVVVGDVGLNIARNDIYAKELDFLISTSYGPGRYDPVYEEEGQDYPRAYVRWTENRNMSEYLRLLATGRVSLANMIQEPFDIDEAEAAYSKLAAPGVKPLLVLLKYADRAEAKTTTLKLQRPAAIDGRIRLALVGAGGFAQGMHLPNIERLKSSYELRTVVSRTGLSARTAAERFGAANASTNYAEVLADPEIDLVLIATRHDLHAGMVLEALKAGKNVFVEKPLSLTEDELAEIEAFYAEVKDGPLLMTGFNRRFSPAIAEARRLLANRTSPVIVNYRMNAGYIPADHWVHGPQGGGRNIGEACHIYDLFNSLTGSLPTEVHAVSISPSSAYWRRDDNFVATIRYDDGSVCTLTYTAMGAKDYPKERAEIFVDGKVIALDDYKSLSVTGGAGGWKGTVIEKGQFEELQALAQAFKTDGQWPISMDEQLAATRVSFEVQRQLAL</sequence>
<dbReference type="InterPro" id="IPR036291">
    <property type="entry name" value="NAD(P)-bd_dom_sf"/>
</dbReference>
<evidence type="ECO:0000259" key="6">
    <source>
        <dbReference type="SMART" id="SM00829"/>
    </source>
</evidence>
<dbReference type="SUPFAM" id="SSF55347">
    <property type="entry name" value="Glyceraldehyde-3-phosphate dehydrogenase-like, C-terminal domain"/>
    <property type="match status" value="1"/>
</dbReference>
<evidence type="ECO:0000313" key="8">
    <source>
        <dbReference type="Proteomes" id="UP000028981"/>
    </source>
</evidence>
<dbReference type="CDD" id="cd08255">
    <property type="entry name" value="2-desacetyl-2-hydroxyethyl_bacteriochlorophyllide_like"/>
    <property type="match status" value="1"/>
</dbReference>
<evidence type="ECO:0000313" key="7">
    <source>
        <dbReference type="EMBL" id="KFL29418.1"/>
    </source>
</evidence>
<evidence type="ECO:0000256" key="4">
    <source>
        <dbReference type="ARBA" id="ARBA00022833"/>
    </source>
</evidence>
<feature type="domain" description="Enoyl reductase (ER)" evidence="6">
    <location>
        <begin position="54"/>
        <end position="367"/>
    </location>
</feature>
<protein>
    <submittedName>
        <fullName evidence="7">Oxidoreductase</fullName>
    </submittedName>
</protein>
<name>A0A087LXR5_9HYPH</name>
<dbReference type="GO" id="GO:0016491">
    <property type="term" value="F:oxidoreductase activity"/>
    <property type="evidence" value="ECO:0007669"/>
    <property type="project" value="UniProtKB-KW"/>
</dbReference>
<gene>
    <name evidence="7" type="ORF">JP75_20905</name>
</gene>
<comment type="similarity">
    <text evidence="2">Belongs to the zinc-containing alcohol dehydrogenase family.</text>
</comment>
<dbReference type="SMART" id="SM00829">
    <property type="entry name" value="PKS_ER"/>
    <property type="match status" value="1"/>
</dbReference>
<dbReference type="SUPFAM" id="SSF51735">
    <property type="entry name" value="NAD(P)-binding Rossmann-fold domains"/>
    <property type="match status" value="2"/>
</dbReference>
<dbReference type="OrthoDB" id="9792935at2"/>
<dbReference type="GO" id="GO:0000166">
    <property type="term" value="F:nucleotide binding"/>
    <property type="evidence" value="ECO:0007669"/>
    <property type="project" value="InterPro"/>
</dbReference>
<evidence type="ECO:0000256" key="3">
    <source>
        <dbReference type="ARBA" id="ARBA00022723"/>
    </source>
</evidence>
<dbReference type="Proteomes" id="UP000028981">
    <property type="component" value="Unassembled WGS sequence"/>
</dbReference>
<dbReference type="InterPro" id="IPR020843">
    <property type="entry name" value="ER"/>
</dbReference>
<keyword evidence="4" id="KW-0862">Zinc</keyword>
<reference evidence="7 8" key="1">
    <citation type="submission" date="2014-08" db="EMBL/GenBank/DDBJ databases">
        <authorList>
            <person name="Hassan Y.I."/>
            <person name="Lepp D."/>
            <person name="Zhou T."/>
        </authorList>
    </citation>
    <scope>NUCLEOTIDE SEQUENCE [LARGE SCALE GENOMIC DNA]</scope>
    <source>
        <strain evidence="7 8">IFO13584</strain>
    </source>
</reference>
<comment type="cofactor">
    <cofactor evidence="1">
        <name>Zn(2+)</name>
        <dbReference type="ChEBI" id="CHEBI:29105"/>
    </cofactor>
</comment>
<evidence type="ECO:0000256" key="1">
    <source>
        <dbReference type="ARBA" id="ARBA00001947"/>
    </source>
</evidence>
<organism evidence="7 8">
    <name type="scientific">Devosia riboflavina</name>
    <dbReference type="NCBI Taxonomy" id="46914"/>
    <lineage>
        <taxon>Bacteria</taxon>
        <taxon>Pseudomonadati</taxon>
        <taxon>Pseudomonadota</taxon>
        <taxon>Alphaproteobacteria</taxon>
        <taxon>Hyphomicrobiales</taxon>
        <taxon>Devosiaceae</taxon>
        <taxon>Devosia</taxon>
    </lineage>
</organism>
<dbReference type="RefSeq" id="WP_035086524.1">
    <property type="nucleotide sequence ID" value="NZ_JQGC01000026.1"/>
</dbReference>
<dbReference type="Pfam" id="PF00107">
    <property type="entry name" value="ADH_zinc_N"/>
    <property type="match status" value="1"/>
</dbReference>
<dbReference type="SUPFAM" id="SSF50129">
    <property type="entry name" value="GroES-like"/>
    <property type="match status" value="1"/>
</dbReference>
<dbReference type="PANTHER" id="PTHR43350:SF19">
    <property type="entry name" value="D-GULOSIDE 3-DEHYDROGENASE"/>
    <property type="match status" value="1"/>
</dbReference>
<comment type="caution">
    <text evidence="7">The sequence shown here is derived from an EMBL/GenBank/DDBJ whole genome shotgun (WGS) entry which is preliminary data.</text>
</comment>
<dbReference type="InterPro" id="IPR011032">
    <property type="entry name" value="GroES-like_sf"/>
</dbReference>
<dbReference type="Gene3D" id="3.40.50.720">
    <property type="entry name" value="NAD(P)-binding Rossmann-like Domain"/>
    <property type="match status" value="2"/>
</dbReference>
<dbReference type="AlphaFoldDB" id="A0A087LXR5"/>